<dbReference type="Proteomes" id="UP000309340">
    <property type="component" value="Unassembled WGS sequence"/>
</dbReference>
<feature type="region of interest" description="Disordered" evidence="1">
    <location>
        <begin position="211"/>
        <end position="236"/>
    </location>
</feature>
<evidence type="ECO:0000256" key="1">
    <source>
        <dbReference type="SAM" id="MobiDB-lite"/>
    </source>
</evidence>
<feature type="region of interest" description="Disordered" evidence="1">
    <location>
        <begin position="270"/>
        <end position="294"/>
    </location>
</feature>
<feature type="compositionally biased region" description="Polar residues" evidence="1">
    <location>
        <begin position="115"/>
        <end position="135"/>
    </location>
</feature>
<feature type="region of interest" description="Disordered" evidence="1">
    <location>
        <begin position="1"/>
        <end position="24"/>
    </location>
</feature>
<organism evidence="2 3">
    <name type="scientific">Friedmanniomyces simplex</name>
    <dbReference type="NCBI Taxonomy" id="329884"/>
    <lineage>
        <taxon>Eukaryota</taxon>
        <taxon>Fungi</taxon>
        <taxon>Dikarya</taxon>
        <taxon>Ascomycota</taxon>
        <taxon>Pezizomycotina</taxon>
        <taxon>Dothideomycetes</taxon>
        <taxon>Dothideomycetidae</taxon>
        <taxon>Mycosphaerellales</taxon>
        <taxon>Teratosphaeriaceae</taxon>
        <taxon>Friedmanniomyces</taxon>
    </lineage>
</organism>
<feature type="region of interest" description="Disordered" evidence="1">
    <location>
        <begin position="349"/>
        <end position="373"/>
    </location>
</feature>
<accession>A0A4U0XSN9</accession>
<gene>
    <name evidence="2" type="ORF">B0A55_02707</name>
</gene>
<evidence type="ECO:0000313" key="3">
    <source>
        <dbReference type="Proteomes" id="UP000309340"/>
    </source>
</evidence>
<dbReference type="EMBL" id="NAJQ01000064">
    <property type="protein sequence ID" value="TKA80762.1"/>
    <property type="molecule type" value="Genomic_DNA"/>
</dbReference>
<name>A0A4U0XSN9_9PEZI</name>
<feature type="region of interest" description="Disordered" evidence="1">
    <location>
        <begin position="115"/>
        <end position="139"/>
    </location>
</feature>
<proteinExistence type="predicted"/>
<reference evidence="2 3" key="1">
    <citation type="submission" date="2017-03" db="EMBL/GenBank/DDBJ databases">
        <title>Genomes of endolithic fungi from Antarctica.</title>
        <authorList>
            <person name="Coleine C."/>
            <person name="Masonjones S."/>
            <person name="Stajich J.E."/>
        </authorList>
    </citation>
    <scope>NUCLEOTIDE SEQUENCE [LARGE SCALE GENOMIC DNA]</scope>
    <source>
        <strain evidence="2 3">CCFEE 5184</strain>
    </source>
</reference>
<dbReference type="AlphaFoldDB" id="A0A4U0XSN9"/>
<keyword evidence="3" id="KW-1185">Reference proteome</keyword>
<comment type="caution">
    <text evidence="2">The sequence shown here is derived from an EMBL/GenBank/DDBJ whole genome shotgun (WGS) entry which is preliminary data.</text>
</comment>
<evidence type="ECO:0000313" key="2">
    <source>
        <dbReference type="EMBL" id="TKA80762.1"/>
    </source>
</evidence>
<sequence length="585" mass="63703">MARHELDALRPTGLQTPTRKPSHHNAELLQKTAGYSPIAVAYYPVVTGWMKFTSSREKDRVAKRRKVEKFSHRAKPAGQRLLTPLFEERLMRPDHAMSGALPQEDFRIKIGTDALATQTQPSRPSHSRASTSMRQPSMEYGPLSEESMLLGDEADSFEAYDVVESSEMPPEGDIKHADMLSVLAAYSTSAQQVFEPREARILNGEVPYSMVPCSPDEGSHRNDPGPSRSLSSATSRLPGVLHSTRYSFDDFDGTNPAPGSAPHMRLTSVADSEPYTPSHHAATATPERTADEEDEEIWRNLLNIIQHTSSHASLAALRSSSLHLTTSSKSHRPDLRDLGVACNDDAPLLSTPRGAGTQGPALAHGEVASQEQTIITQSPPASLKQIVRLAERPVIVLDSRTENDPDDSAWRAFIIGSEDDGSESSRYLITAGSHEVGETIYQPPTVQSSSFATSGLGTSANATQGDTHFVSGTTLPGDSQTSLSHRLQLLRQASAVLESPIPAVATPDDDIENVSSPLHRMKRPANSHAGPMRIQSRRQFVVPKADPVASTGNGSFRRRVKRRNAIACREHDIFDLIDSDGRSLS</sequence>
<protein>
    <submittedName>
        <fullName evidence="2">Uncharacterized protein</fullName>
    </submittedName>
</protein>
<dbReference type="OrthoDB" id="5426563at2759"/>